<proteinExistence type="predicted"/>
<organism evidence="1">
    <name type="scientific">Hubei levi-like virus 5</name>
    <dbReference type="NCBI Taxonomy" id="1922917"/>
    <lineage>
        <taxon>Viruses</taxon>
        <taxon>Riboviria</taxon>
    </lineage>
</organism>
<dbReference type="Pfam" id="PF01819">
    <property type="entry name" value="Levi_coat"/>
    <property type="match status" value="1"/>
</dbReference>
<dbReference type="InterPro" id="IPR002703">
    <property type="entry name" value="Levivir_coat"/>
</dbReference>
<dbReference type="GO" id="GO:0005198">
    <property type="term" value="F:structural molecule activity"/>
    <property type="evidence" value="ECO:0007669"/>
    <property type="project" value="InterPro"/>
</dbReference>
<sequence>MIFALTSGAKMPQLANLILTDRAATPVNHTLVPRDITNGVGAVVESSGVPIGETRFTVGVTKTASGRYKTTARLQVPIVVNETINGVTRPTVARTGYADVTFTFDETSTEQERKDLIGMFQSSLDSSKWTNDVLVKLQSVY</sequence>
<accession>A0A1L3KIP9</accession>
<dbReference type="SUPFAM" id="SSF55405">
    <property type="entry name" value="RNA bacteriophage capsid protein"/>
    <property type="match status" value="1"/>
</dbReference>
<dbReference type="Gene3D" id="3.30.380.10">
    <property type="entry name" value="MS2 Viral Coat Protein"/>
    <property type="match status" value="1"/>
</dbReference>
<name>A0A1L3KIP9_9VIRU</name>
<dbReference type="EMBL" id="KX883587">
    <property type="protein sequence ID" value="APG77224.1"/>
    <property type="molecule type" value="Genomic_RNA"/>
</dbReference>
<dbReference type="InterPro" id="IPR015954">
    <property type="entry name" value="Phage_RNA-type_capsid"/>
</dbReference>
<evidence type="ECO:0000313" key="1">
    <source>
        <dbReference type="EMBL" id="APG77224.1"/>
    </source>
</evidence>
<dbReference type="GO" id="GO:0019028">
    <property type="term" value="C:viral capsid"/>
    <property type="evidence" value="ECO:0007669"/>
    <property type="project" value="InterPro"/>
</dbReference>
<protein>
    <recommendedName>
        <fullName evidence="2">Capsid protein</fullName>
    </recommendedName>
</protein>
<reference evidence="1" key="1">
    <citation type="journal article" date="2016" name="Nature">
        <title>Redefining the invertebrate RNA virosphere.</title>
        <authorList>
            <person name="Shi M."/>
            <person name="Lin X.D."/>
            <person name="Tian J.H."/>
            <person name="Chen L.J."/>
            <person name="Chen X."/>
            <person name="Li C.X."/>
            <person name="Qin X.C."/>
            <person name="Li J."/>
            <person name="Cao J.P."/>
            <person name="Eden J.S."/>
            <person name="Buchmann J."/>
            <person name="Wang W."/>
            <person name="Xu J."/>
            <person name="Holmes E.C."/>
            <person name="Zhang Y.Z."/>
        </authorList>
    </citation>
    <scope>NUCLEOTIDE SEQUENCE</scope>
    <source>
        <strain evidence="1">WHWN53876</strain>
    </source>
</reference>
<evidence type="ECO:0008006" key="2">
    <source>
        <dbReference type="Google" id="ProtNLM"/>
    </source>
</evidence>